<dbReference type="AlphaFoldDB" id="A0A564ZPY9"/>
<proteinExistence type="predicted"/>
<dbReference type="EMBL" id="CABIKM010000078">
    <property type="protein sequence ID" value="VUZ86618.1"/>
    <property type="molecule type" value="Genomic_DNA"/>
</dbReference>
<dbReference type="Proteomes" id="UP000334340">
    <property type="component" value="Unassembled WGS sequence"/>
</dbReference>
<accession>A0A564ZPY9</accession>
<name>A0A564ZPY9_9BACT</name>
<evidence type="ECO:0000313" key="1">
    <source>
        <dbReference type="EMBL" id="VUZ86618.1"/>
    </source>
</evidence>
<reference evidence="1 2" key="1">
    <citation type="submission" date="2019-07" db="EMBL/GenBank/DDBJ databases">
        <authorList>
            <person name="Cremers G."/>
        </authorList>
    </citation>
    <scope>NUCLEOTIDE SEQUENCE [LARGE SCALE GENOMIC DNA]</scope>
</reference>
<evidence type="ECO:0000313" key="2">
    <source>
        <dbReference type="Proteomes" id="UP000334340"/>
    </source>
</evidence>
<organism evidence="1 2">
    <name type="scientific">Candidatus Methylomirabilis lanthanidiphila</name>
    <dbReference type="NCBI Taxonomy" id="2211376"/>
    <lineage>
        <taxon>Bacteria</taxon>
        <taxon>Candidatus Methylomirabilota</taxon>
        <taxon>Candidatus Methylomirabilia</taxon>
        <taxon>Candidatus Methylomirabilales</taxon>
        <taxon>Candidatus Methylomirabilaceae</taxon>
        <taxon>Candidatus Methylomirabilis</taxon>
    </lineage>
</organism>
<keyword evidence="2" id="KW-1185">Reference proteome</keyword>
<gene>
    <name evidence="1" type="ORF">MELA_03023</name>
</gene>
<protein>
    <submittedName>
        <fullName evidence="1">Uncharacterized protein</fullName>
    </submittedName>
</protein>
<sequence length="79" mass="8798">MTMKKTSVRKKLHVVPDEMRREYRFDYTKAKPNRFATQMGAGTITIVLDPDVAAVFKSSEDVNTLLRSVISALPGGSKP</sequence>